<dbReference type="GO" id="GO:0047617">
    <property type="term" value="F:fatty acyl-CoA hydrolase activity"/>
    <property type="evidence" value="ECO:0000318"/>
    <property type="project" value="GO_Central"/>
</dbReference>
<organism evidence="3 4">
    <name type="scientific">Gloeobacter violaceus (strain ATCC 29082 / PCC 7421)</name>
    <dbReference type="NCBI Taxonomy" id="251221"/>
    <lineage>
        <taxon>Bacteria</taxon>
        <taxon>Bacillati</taxon>
        <taxon>Cyanobacteriota</taxon>
        <taxon>Cyanophyceae</taxon>
        <taxon>Gloeobacterales</taxon>
        <taxon>Gloeobacteraceae</taxon>
        <taxon>Gloeobacter</taxon>
    </lineage>
</organism>
<evidence type="ECO:0000313" key="3">
    <source>
        <dbReference type="EMBL" id="BAC89902.1"/>
    </source>
</evidence>
<keyword evidence="2" id="KW-0378">Hydrolase</keyword>
<dbReference type="PANTHER" id="PTHR31793">
    <property type="entry name" value="4-HYDROXYBENZOYL-COA THIOESTERASE FAMILY MEMBER"/>
    <property type="match status" value="1"/>
</dbReference>
<name>Q7NJ71_GLOVI</name>
<dbReference type="HOGENOM" id="CLU_101141_4_3_3"/>
<proteinExistence type="inferred from homology"/>
<evidence type="ECO:0000256" key="1">
    <source>
        <dbReference type="ARBA" id="ARBA00005953"/>
    </source>
</evidence>
<dbReference type="Pfam" id="PF13279">
    <property type="entry name" value="4HBT_2"/>
    <property type="match status" value="1"/>
</dbReference>
<dbReference type="InParanoid" id="Q7NJ71"/>
<dbReference type="PIRSF" id="PIRSF003230">
    <property type="entry name" value="YbgC"/>
    <property type="match status" value="1"/>
</dbReference>
<evidence type="ECO:0000313" key="4">
    <source>
        <dbReference type="Proteomes" id="UP000000557"/>
    </source>
</evidence>
<dbReference type="PANTHER" id="PTHR31793:SF24">
    <property type="entry name" value="LONG-CHAIN ACYL-COA THIOESTERASE FADM"/>
    <property type="match status" value="1"/>
</dbReference>
<dbReference type="SUPFAM" id="SSF54637">
    <property type="entry name" value="Thioesterase/thiol ester dehydrase-isomerase"/>
    <property type="match status" value="1"/>
</dbReference>
<dbReference type="CDD" id="cd00586">
    <property type="entry name" value="4HBT"/>
    <property type="match status" value="1"/>
</dbReference>
<dbReference type="PhylomeDB" id="Q7NJ71"/>
<dbReference type="AlphaFoldDB" id="Q7NJ71"/>
<dbReference type="InterPro" id="IPR029069">
    <property type="entry name" value="HotDog_dom_sf"/>
</dbReference>
<dbReference type="Gene3D" id="3.10.129.10">
    <property type="entry name" value="Hotdog Thioesterase"/>
    <property type="match status" value="1"/>
</dbReference>
<reference evidence="3 4" key="2">
    <citation type="journal article" date="2003" name="DNA Res.">
        <title>Complete genome structure of Gloeobacter violaceus PCC 7421, a cyanobacterium that lacks thylakoids (supplement).</title>
        <authorList>
            <person name="Nakamura Y."/>
            <person name="Kaneko T."/>
            <person name="Sato S."/>
            <person name="Mimuro M."/>
            <person name="Miyashita H."/>
            <person name="Tsuchiya T."/>
            <person name="Sasamoto S."/>
            <person name="Watanabe A."/>
            <person name="Kawashima K."/>
            <person name="Kishida Y."/>
            <person name="Kiyokawa C."/>
            <person name="Kohara M."/>
            <person name="Matsumoto M."/>
            <person name="Matsuno A."/>
            <person name="Nakazaki N."/>
            <person name="Shimpo S."/>
            <person name="Takeuchi C."/>
            <person name="Yamada M."/>
            <person name="Tabata S."/>
        </authorList>
    </citation>
    <scope>NUCLEOTIDE SEQUENCE [LARGE SCALE GENOMIC DNA]</scope>
    <source>
        <strain evidence="4">ATCC 29082 / PCC 7421</strain>
    </source>
</reference>
<dbReference type="EMBL" id="BA000045">
    <property type="protein sequence ID" value="BAC89902.1"/>
    <property type="molecule type" value="Genomic_DNA"/>
</dbReference>
<evidence type="ECO:0000256" key="2">
    <source>
        <dbReference type="ARBA" id="ARBA00022801"/>
    </source>
</evidence>
<protein>
    <submittedName>
        <fullName evidence="3">Gll1961 protein</fullName>
    </submittedName>
</protein>
<dbReference type="EnsemblBacteria" id="BAC89902">
    <property type="protein sequence ID" value="BAC89902"/>
    <property type="gene ID" value="BAC89902"/>
</dbReference>
<dbReference type="InterPro" id="IPR006684">
    <property type="entry name" value="YbgC/YbaW"/>
</dbReference>
<dbReference type="OrthoDB" id="9800856at2"/>
<dbReference type="KEGG" id="gvi:gll1961"/>
<gene>
    <name evidence="3" type="ordered locus">gll1961</name>
</gene>
<dbReference type="Proteomes" id="UP000000557">
    <property type="component" value="Chromosome"/>
</dbReference>
<reference evidence="3 4" key="1">
    <citation type="journal article" date="2003" name="DNA Res.">
        <title>Complete genome structure of Gloeobacter violaceus PCC 7421, a cyanobacterium that lacks thylakoids.</title>
        <authorList>
            <person name="Nakamura Y."/>
            <person name="Kaneko T."/>
            <person name="Sato S."/>
            <person name="Mimuro M."/>
            <person name="Miyashita H."/>
            <person name="Tsuchiya T."/>
            <person name="Sasamoto S."/>
            <person name="Watanabe A."/>
            <person name="Kawashima K."/>
            <person name="Kishida Y."/>
            <person name="Kiyokawa C."/>
            <person name="Kohara M."/>
            <person name="Matsumoto M."/>
            <person name="Matsuno A."/>
            <person name="Nakazaki N."/>
            <person name="Shimpo S."/>
            <person name="Takeuchi C."/>
            <person name="Yamada M."/>
            <person name="Tabata S."/>
        </authorList>
    </citation>
    <scope>NUCLEOTIDE SEQUENCE [LARGE SCALE GENOMIC DNA]</scope>
    <source>
        <strain evidence="4">ATCC 29082 / PCC 7421</strain>
    </source>
</reference>
<dbReference type="eggNOG" id="COG0824">
    <property type="taxonomic scope" value="Bacteria"/>
</dbReference>
<keyword evidence="4" id="KW-1185">Reference proteome</keyword>
<accession>Q7NJ71</accession>
<dbReference type="InterPro" id="IPR050563">
    <property type="entry name" value="4-hydroxybenzoyl-CoA_TE"/>
</dbReference>
<sequence>MKTVTLILPVYTYHIDFVGHVSNIVYIQWMEIGRMKFMEEIGMPVHKLSEQGIAPVLIETEIFYKHSLKLGDCAHMEIWLDELKSVSVNVAFRMCNGEGTLVATAHQKGVFVDLQKMRPQRLPAEMLERFEPYLQEAAPSETRVARSRSK</sequence>
<dbReference type="RefSeq" id="WP_011141959.1">
    <property type="nucleotide sequence ID" value="NC_005125.1"/>
</dbReference>
<dbReference type="STRING" id="251221.gene:10759453"/>
<comment type="similarity">
    <text evidence="1">Belongs to the 4-hydroxybenzoyl-CoA thioesterase family.</text>
</comment>